<evidence type="ECO:0000313" key="5">
    <source>
        <dbReference type="EMBL" id="MBV0901233.1"/>
    </source>
</evidence>
<feature type="transmembrane region" description="Helical" evidence="3">
    <location>
        <begin position="172"/>
        <end position="195"/>
    </location>
</feature>
<dbReference type="CDD" id="cd06257">
    <property type="entry name" value="DnaJ"/>
    <property type="match status" value="1"/>
</dbReference>
<feature type="compositionally biased region" description="Low complexity" evidence="2">
    <location>
        <begin position="106"/>
        <end position="122"/>
    </location>
</feature>
<evidence type="ECO:0000256" key="3">
    <source>
        <dbReference type="SAM" id="Phobius"/>
    </source>
</evidence>
<keyword evidence="1" id="KW-0143">Chaperone</keyword>
<keyword evidence="3" id="KW-0812">Transmembrane</keyword>
<keyword evidence="6" id="KW-1185">Reference proteome</keyword>
<dbReference type="GO" id="GO:0005737">
    <property type="term" value="C:cytoplasm"/>
    <property type="evidence" value="ECO:0007669"/>
    <property type="project" value="TreeGrafter"/>
</dbReference>
<gene>
    <name evidence="5" type="ORF">KTS37_05475</name>
</gene>
<feature type="region of interest" description="Disordered" evidence="2">
    <location>
        <begin position="100"/>
        <end position="138"/>
    </location>
</feature>
<feature type="domain" description="J" evidence="4">
    <location>
        <begin position="4"/>
        <end position="68"/>
    </location>
</feature>
<dbReference type="Gene3D" id="1.10.287.110">
    <property type="entry name" value="DnaJ domain"/>
    <property type="match status" value="1"/>
</dbReference>
<dbReference type="GO" id="GO:0051082">
    <property type="term" value="F:unfolded protein binding"/>
    <property type="evidence" value="ECO:0007669"/>
    <property type="project" value="TreeGrafter"/>
</dbReference>
<evidence type="ECO:0000259" key="4">
    <source>
        <dbReference type="PROSITE" id="PS50076"/>
    </source>
</evidence>
<dbReference type="SMART" id="SM00271">
    <property type="entry name" value="DnaJ"/>
    <property type="match status" value="1"/>
</dbReference>
<dbReference type="PROSITE" id="PS50076">
    <property type="entry name" value="DNAJ_2"/>
    <property type="match status" value="1"/>
</dbReference>
<organism evidence="5 6">
    <name type="scientific">Haloarcula salina</name>
    <dbReference type="NCBI Taxonomy" id="1429914"/>
    <lineage>
        <taxon>Archaea</taxon>
        <taxon>Methanobacteriati</taxon>
        <taxon>Methanobacteriota</taxon>
        <taxon>Stenosarchaea group</taxon>
        <taxon>Halobacteria</taxon>
        <taxon>Halobacteriales</taxon>
        <taxon>Haloarculaceae</taxon>
        <taxon>Haloarcula</taxon>
    </lineage>
</organism>
<dbReference type="PANTHER" id="PTHR43096">
    <property type="entry name" value="DNAJ HOMOLOG 1, MITOCHONDRIAL-RELATED"/>
    <property type="match status" value="1"/>
</dbReference>
<proteinExistence type="predicted"/>
<name>A0AA41G0Q5_9EURY</name>
<keyword evidence="3" id="KW-1133">Transmembrane helix</keyword>
<dbReference type="Pfam" id="PF00226">
    <property type="entry name" value="DnaJ"/>
    <property type="match status" value="1"/>
</dbReference>
<accession>A0AA41G0Q5</accession>
<sequence length="228" mass="23747">MEATFYGVLGVGPDADEETVVRAYRERSKSAHPDVSDDPDAGERFKRLTTAKEVLTDETERARYDRLGHETYVRRNLEGMCVDDGTDTGGVSEAARQYVAGGGASTGSSGSAARGRSGPSATTAQRPRQTRGGATGYGTAADYYRPGQRVGSAETAGAGSVLASFRRVGPWLFVHLALFACTVAVALLLAVGGLTGRFSPVVAGVMALSTVSISLLVSATHVLSRLSA</sequence>
<protein>
    <submittedName>
        <fullName evidence="5">DnaJ domain-containing protein</fullName>
    </submittedName>
</protein>
<dbReference type="InterPro" id="IPR001623">
    <property type="entry name" value="DnaJ_domain"/>
</dbReference>
<evidence type="ECO:0000313" key="6">
    <source>
        <dbReference type="Proteomes" id="UP001166304"/>
    </source>
</evidence>
<dbReference type="AlphaFoldDB" id="A0AA41G0Q5"/>
<dbReference type="Proteomes" id="UP001166304">
    <property type="component" value="Unassembled WGS sequence"/>
</dbReference>
<dbReference type="PANTHER" id="PTHR43096:SF52">
    <property type="entry name" value="DNAJ HOMOLOG 1, MITOCHONDRIAL-RELATED"/>
    <property type="match status" value="1"/>
</dbReference>
<feature type="transmembrane region" description="Helical" evidence="3">
    <location>
        <begin position="201"/>
        <end position="223"/>
    </location>
</feature>
<comment type="caution">
    <text evidence="5">The sequence shown here is derived from an EMBL/GenBank/DDBJ whole genome shotgun (WGS) entry which is preliminary data.</text>
</comment>
<dbReference type="EMBL" id="JAHQXE010000001">
    <property type="protein sequence ID" value="MBV0901233.1"/>
    <property type="molecule type" value="Genomic_DNA"/>
</dbReference>
<evidence type="ECO:0000256" key="1">
    <source>
        <dbReference type="ARBA" id="ARBA00023186"/>
    </source>
</evidence>
<evidence type="ECO:0000256" key="2">
    <source>
        <dbReference type="SAM" id="MobiDB-lite"/>
    </source>
</evidence>
<dbReference type="GO" id="GO:0042026">
    <property type="term" value="P:protein refolding"/>
    <property type="evidence" value="ECO:0007669"/>
    <property type="project" value="TreeGrafter"/>
</dbReference>
<dbReference type="PRINTS" id="PR00625">
    <property type="entry name" value="JDOMAIN"/>
</dbReference>
<keyword evidence="3" id="KW-0472">Membrane</keyword>
<dbReference type="InterPro" id="IPR036869">
    <property type="entry name" value="J_dom_sf"/>
</dbReference>
<dbReference type="RefSeq" id="WP_162414856.1">
    <property type="nucleotide sequence ID" value="NZ_JAHQXE010000001.1"/>
</dbReference>
<reference evidence="5" key="1">
    <citation type="submission" date="2021-06" db="EMBL/GenBank/DDBJ databases">
        <title>New haloarchaea isolates fom saline soil.</title>
        <authorList>
            <person name="Duran-Viseras A."/>
            <person name="Sanchez-Porro C.S."/>
            <person name="Ventosa A."/>
        </authorList>
    </citation>
    <scope>NUCLEOTIDE SEQUENCE</scope>
    <source>
        <strain evidence="5">JCM 18369</strain>
    </source>
</reference>
<dbReference type="SUPFAM" id="SSF46565">
    <property type="entry name" value="Chaperone J-domain"/>
    <property type="match status" value="1"/>
</dbReference>